<name>A0ABU7BYM2_9TELE</name>
<evidence type="ECO:0000313" key="1">
    <source>
        <dbReference type="EMBL" id="MED6255581.1"/>
    </source>
</evidence>
<accession>A0ABU7BYM2</accession>
<gene>
    <name evidence="1" type="ORF">ATANTOWER_011625</name>
</gene>
<evidence type="ECO:0000313" key="2">
    <source>
        <dbReference type="Proteomes" id="UP001345963"/>
    </source>
</evidence>
<keyword evidence="2" id="KW-1185">Reference proteome</keyword>
<protein>
    <submittedName>
        <fullName evidence="1">Uncharacterized protein</fullName>
    </submittedName>
</protein>
<dbReference type="EMBL" id="JAHUTI010071354">
    <property type="protein sequence ID" value="MED6255581.1"/>
    <property type="molecule type" value="Genomic_DNA"/>
</dbReference>
<reference evidence="1 2" key="1">
    <citation type="submission" date="2021-07" db="EMBL/GenBank/DDBJ databases">
        <authorList>
            <person name="Palmer J.M."/>
        </authorList>
    </citation>
    <scope>NUCLEOTIDE SEQUENCE [LARGE SCALE GENOMIC DNA]</scope>
    <source>
        <strain evidence="1 2">AT_MEX2019</strain>
        <tissue evidence="1">Muscle</tissue>
    </source>
</reference>
<organism evidence="1 2">
    <name type="scientific">Ataeniobius toweri</name>
    <dbReference type="NCBI Taxonomy" id="208326"/>
    <lineage>
        <taxon>Eukaryota</taxon>
        <taxon>Metazoa</taxon>
        <taxon>Chordata</taxon>
        <taxon>Craniata</taxon>
        <taxon>Vertebrata</taxon>
        <taxon>Euteleostomi</taxon>
        <taxon>Actinopterygii</taxon>
        <taxon>Neopterygii</taxon>
        <taxon>Teleostei</taxon>
        <taxon>Neoteleostei</taxon>
        <taxon>Acanthomorphata</taxon>
        <taxon>Ovalentaria</taxon>
        <taxon>Atherinomorphae</taxon>
        <taxon>Cyprinodontiformes</taxon>
        <taxon>Goodeidae</taxon>
        <taxon>Ataeniobius</taxon>
    </lineage>
</organism>
<proteinExistence type="predicted"/>
<sequence>MKHNNGPFPLVPTLLDLSRIGSTEFGSFSITIEYYLNVGGLVNSKAMVFWRFWHESHLNITKVDFKILSVTFKVLKGLCSSYTADLFIYTAKGTPRLISQFSFKLFQDPSRNRKVKFSQ</sequence>
<dbReference type="Proteomes" id="UP001345963">
    <property type="component" value="Unassembled WGS sequence"/>
</dbReference>
<comment type="caution">
    <text evidence="1">The sequence shown here is derived from an EMBL/GenBank/DDBJ whole genome shotgun (WGS) entry which is preliminary data.</text>
</comment>